<dbReference type="EMBL" id="CAADRP010000180">
    <property type="protein sequence ID" value="VFU24531.1"/>
    <property type="molecule type" value="Genomic_DNA"/>
</dbReference>
<protein>
    <submittedName>
        <fullName evidence="2">Uncharacterized protein</fullName>
    </submittedName>
</protein>
<proteinExistence type="predicted"/>
<evidence type="ECO:0000256" key="1">
    <source>
        <dbReference type="SAM" id="MobiDB-lite"/>
    </source>
</evidence>
<dbReference type="AlphaFoldDB" id="A0A6N2KMQ7"/>
<accession>A0A6N2KMQ7</accession>
<evidence type="ECO:0000313" key="2">
    <source>
        <dbReference type="EMBL" id="VFU24531.1"/>
    </source>
</evidence>
<reference evidence="2" key="1">
    <citation type="submission" date="2019-03" db="EMBL/GenBank/DDBJ databases">
        <authorList>
            <person name="Mank J."/>
            <person name="Almeida P."/>
        </authorList>
    </citation>
    <scope>NUCLEOTIDE SEQUENCE</scope>
    <source>
        <strain evidence="2">78183</strain>
    </source>
</reference>
<organism evidence="2">
    <name type="scientific">Salix viminalis</name>
    <name type="common">Common osier</name>
    <name type="synonym">Basket willow</name>
    <dbReference type="NCBI Taxonomy" id="40686"/>
    <lineage>
        <taxon>Eukaryota</taxon>
        <taxon>Viridiplantae</taxon>
        <taxon>Streptophyta</taxon>
        <taxon>Embryophyta</taxon>
        <taxon>Tracheophyta</taxon>
        <taxon>Spermatophyta</taxon>
        <taxon>Magnoliopsida</taxon>
        <taxon>eudicotyledons</taxon>
        <taxon>Gunneridae</taxon>
        <taxon>Pentapetalae</taxon>
        <taxon>rosids</taxon>
        <taxon>fabids</taxon>
        <taxon>Malpighiales</taxon>
        <taxon>Salicaceae</taxon>
        <taxon>Saliceae</taxon>
        <taxon>Salix</taxon>
    </lineage>
</organism>
<feature type="region of interest" description="Disordered" evidence="1">
    <location>
        <begin position="1"/>
        <end position="27"/>
    </location>
</feature>
<name>A0A6N2KMQ7_SALVM</name>
<gene>
    <name evidence="2" type="ORF">SVIM_LOCUS47130</name>
</gene>
<sequence>MDPDVIEIPPPPAPIVSRSHSTEHQKNKQRLYKITVLAVEVFGGF</sequence>